<gene>
    <name evidence="2" type="ORF">FTX54_014685</name>
</gene>
<name>A0AAJ8LU04_9BACI</name>
<dbReference type="InterPro" id="IPR046342">
    <property type="entry name" value="CBS_dom_sf"/>
</dbReference>
<sequence>MSKVRDYMSTHVQTADASTELSTIAQLMKKEDVGFIPLLEKKNTLVS</sequence>
<dbReference type="Pfam" id="PF00571">
    <property type="entry name" value="CBS"/>
    <property type="match status" value="1"/>
</dbReference>
<accession>A0AAJ8LU04</accession>
<dbReference type="EMBL" id="CP144914">
    <property type="protein sequence ID" value="WWD79627.1"/>
    <property type="molecule type" value="Genomic_DNA"/>
</dbReference>
<keyword evidence="3" id="KW-1185">Reference proteome</keyword>
<dbReference type="Proteomes" id="UP000321816">
    <property type="component" value="Chromosome"/>
</dbReference>
<dbReference type="Gene3D" id="3.10.580.10">
    <property type="entry name" value="CBS-domain"/>
    <property type="match status" value="1"/>
</dbReference>
<dbReference type="KEGG" id="ahal:FTX54_014685"/>
<dbReference type="AlphaFoldDB" id="A0AAJ8LU04"/>
<dbReference type="RefSeq" id="WP_246125619.1">
    <property type="nucleotide sequence ID" value="NZ_CP144914.1"/>
</dbReference>
<protein>
    <submittedName>
        <fullName evidence="2">CBS domain-containing protein</fullName>
    </submittedName>
</protein>
<dbReference type="SUPFAM" id="SSF54631">
    <property type="entry name" value="CBS-domain pair"/>
    <property type="match status" value="1"/>
</dbReference>
<dbReference type="InterPro" id="IPR000644">
    <property type="entry name" value="CBS_dom"/>
</dbReference>
<reference evidence="2 3" key="1">
    <citation type="submission" date="2024-01" db="EMBL/GenBank/DDBJ databases">
        <title>Complete Genome Sequence of Alkalicoccus halolimnae BZ-SZ-XJ29T, a Moderately Halophilic Bacterium Isolated from a Salt Lake.</title>
        <authorList>
            <person name="Zhao B."/>
        </authorList>
    </citation>
    <scope>NUCLEOTIDE SEQUENCE [LARGE SCALE GENOMIC DNA]</scope>
    <source>
        <strain evidence="2 3">BZ-SZ-XJ29</strain>
    </source>
</reference>
<evidence type="ECO:0000259" key="1">
    <source>
        <dbReference type="Pfam" id="PF00571"/>
    </source>
</evidence>
<organism evidence="2 3">
    <name type="scientific">Alkalicoccus halolimnae</name>
    <dbReference type="NCBI Taxonomy" id="1667239"/>
    <lineage>
        <taxon>Bacteria</taxon>
        <taxon>Bacillati</taxon>
        <taxon>Bacillota</taxon>
        <taxon>Bacilli</taxon>
        <taxon>Bacillales</taxon>
        <taxon>Bacillaceae</taxon>
        <taxon>Alkalicoccus</taxon>
    </lineage>
</organism>
<evidence type="ECO:0000313" key="2">
    <source>
        <dbReference type="EMBL" id="WWD79627.1"/>
    </source>
</evidence>
<evidence type="ECO:0000313" key="3">
    <source>
        <dbReference type="Proteomes" id="UP000321816"/>
    </source>
</evidence>
<feature type="domain" description="CBS" evidence="1">
    <location>
        <begin position="4"/>
        <end position="46"/>
    </location>
</feature>
<proteinExistence type="predicted"/>